<evidence type="ECO:0000256" key="5">
    <source>
        <dbReference type="ARBA" id="ARBA00023136"/>
    </source>
</evidence>
<dbReference type="GO" id="GO:0031460">
    <property type="term" value="P:glycine betaine transport"/>
    <property type="evidence" value="ECO:0007669"/>
    <property type="project" value="TreeGrafter"/>
</dbReference>
<sequence length="216" mass="22416">MVMEYLAYLSELSPRIKAAGIEHLAMTAVAVAAAIAVAVPLGIYLTRRRELAAAVFGVVNSIQTIPSLALLGFMIPLFGLGFLPAVVALFCYALLPILRNTVTGIESVDKGIKEAALGMGMSEIQILFKVELPLAMSAIMAGIRTSTIIIVGWATLAAYIGGGGLGRLIMAGMSMGREQLILAGAIPAAVIALSLDALLGWLEGRLAIPGQKQGGV</sequence>
<dbReference type="GO" id="GO:0005886">
    <property type="term" value="C:plasma membrane"/>
    <property type="evidence" value="ECO:0007669"/>
    <property type="project" value="UniProtKB-SubCell"/>
</dbReference>
<feature type="transmembrane region" description="Helical" evidence="6">
    <location>
        <begin position="77"/>
        <end position="95"/>
    </location>
</feature>
<accession>A0A212LVV5</accession>
<dbReference type="SUPFAM" id="SSF161098">
    <property type="entry name" value="MetI-like"/>
    <property type="match status" value="1"/>
</dbReference>
<feature type="domain" description="ABC transmembrane type-1" evidence="7">
    <location>
        <begin position="20"/>
        <end position="199"/>
    </location>
</feature>
<dbReference type="FunFam" id="1.10.3720.10:FF:000001">
    <property type="entry name" value="Glycine betaine ABC transporter, permease"/>
    <property type="match status" value="1"/>
</dbReference>
<evidence type="ECO:0000259" key="7">
    <source>
        <dbReference type="PROSITE" id="PS50928"/>
    </source>
</evidence>
<gene>
    <name evidence="8" type="primary">opuCB</name>
    <name evidence="8" type="ORF">KL86SPO_40125</name>
</gene>
<evidence type="ECO:0000256" key="1">
    <source>
        <dbReference type="ARBA" id="ARBA00004141"/>
    </source>
</evidence>
<dbReference type="Gene3D" id="1.10.3720.10">
    <property type="entry name" value="MetI-like"/>
    <property type="match status" value="1"/>
</dbReference>
<dbReference type="InterPro" id="IPR035906">
    <property type="entry name" value="MetI-like_sf"/>
</dbReference>
<dbReference type="CDD" id="cd06261">
    <property type="entry name" value="TM_PBP2"/>
    <property type="match status" value="1"/>
</dbReference>
<dbReference type="GO" id="GO:0055085">
    <property type="term" value="P:transmembrane transport"/>
    <property type="evidence" value="ECO:0007669"/>
    <property type="project" value="InterPro"/>
</dbReference>
<feature type="transmembrane region" description="Helical" evidence="6">
    <location>
        <begin position="134"/>
        <end position="160"/>
    </location>
</feature>
<protein>
    <submittedName>
        <fullName evidence="8">Carnitine transport permease protein OpuCB</fullName>
    </submittedName>
</protein>
<dbReference type="EMBL" id="FMJE01000004">
    <property type="protein sequence ID" value="SCM81641.1"/>
    <property type="molecule type" value="Genomic_DNA"/>
</dbReference>
<organism evidence="8">
    <name type="scientific">uncultured Sporomusa sp</name>
    <dbReference type="NCBI Taxonomy" id="307249"/>
    <lineage>
        <taxon>Bacteria</taxon>
        <taxon>Bacillati</taxon>
        <taxon>Bacillota</taxon>
        <taxon>Negativicutes</taxon>
        <taxon>Selenomonadales</taxon>
        <taxon>Sporomusaceae</taxon>
        <taxon>Sporomusa</taxon>
        <taxon>environmental samples</taxon>
    </lineage>
</organism>
<evidence type="ECO:0000256" key="4">
    <source>
        <dbReference type="ARBA" id="ARBA00022989"/>
    </source>
</evidence>
<dbReference type="Pfam" id="PF00528">
    <property type="entry name" value="BPD_transp_1"/>
    <property type="match status" value="1"/>
</dbReference>
<dbReference type="InterPro" id="IPR000515">
    <property type="entry name" value="MetI-like"/>
</dbReference>
<evidence type="ECO:0000256" key="6">
    <source>
        <dbReference type="RuleBase" id="RU363032"/>
    </source>
</evidence>
<dbReference type="PANTHER" id="PTHR30177">
    <property type="entry name" value="GLYCINE BETAINE/L-PROLINE TRANSPORT SYSTEM PERMEASE PROTEIN PROW"/>
    <property type="match status" value="1"/>
</dbReference>
<dbReference type="PROSITE" id="PS50928">
    <property type="entry name" value="ABC_TM1"/>
    <property type="match status" value="1"/>
</dbReference>
<evidence type="ECO:0000256" key="2">
    <source>
        <dbReference type="ARBA" id="ARBA00022448"/>
    </source>
</evidence>
<keyword evidence="4 6" id="KW-1133">Transmembrane helix</keyword>
<dbReference type="PANTHER" id="PTHR30177:SF4">
    <property type="entry name" value="OSMOPROTECTANT IMPORT PERMEASE PROTEIN OSMW"/>
    <property type="match status" value="1"/>
</dbReference>
<feature type="transmembrane region" description="Helical" evidence="6">
    <location>
        <begin position="51"/>
        <end position="71"/>
    </location>
</feature>
<keyword evidence="3 6" id="KW-0812">Transmembrane</keyword>
<comment type="subcellular location">
    <subcellularLocation>
        <location evidence="6">Cell membrane</location>
        <topology evidence="6">Multi-pass membrane protein</topology>
    </subcellularLocation>
    <subcellularLocation>
        <location evidence="1">Membrane</location>
        <topology evidence="1">Multi-pass membrane protein</topology>
    </subcellularLocation>
</comment>
<name>A0A212LVV5_9FIRM</name>
<evidence type="ECO:0000313" key="8">
    <source>
        <dbReference type="EMBL" id="SCM81641.1"/>
    </source>
</evidence>
<keyword evidence="2 6" id="KW-0813">Transport</keyword>
<feature type="transmembrane region" description="Helical" evidence="6">
    <location>
        <begin position="20"/>
        <end position="44"/>
    </location>
</feature>
<reference evidence="8" key="1">
    <citation type="submission" date="2016-08" db="EMBL/GenBank/DDBJ databases">
        <authorList>
            <person name="Seilhamer J.J."/>
        </authorList>
    </citation>
    <scope>NUCLEOTIDE SEQUENCE</scope>
    <source>
        <strain evidence="8">86</strain>
    </source>
</reference>
<evidence type="ECO:0000256" key="3">
    <source>
        <dbReference type="ARBA" id="ARBA00022692"/>
    </source>
</evidence>
<feature type="transmembrane region" description="Helical" evidence="6">
    <location>
        <begin position="180"/>
        <end position="202"/>
    </location>
</feature>
<dbReference type="InterPro" id="IPR051204">
    <property type="entry name" value="ABC_transp_perm/SBD"/>
</dbReference>
<dbReference type="AlphaFoldDB" id="A0A212LVV5"/>
<comment type="similarity">
    <text evidence="6">Belongs to the binding-protein-dependent transport system permease family.</text>
</comment>
<keyword evidence="5 6" id="KW-0472">Membrane</keyword>
<proteinExistence type="inferred from homology"/>